<proteinExistence type="predicted"/>
<dbReference type="InParanoid" id="A0A165SU85"/>
<dbReference type="AlphaFoldDB" id="A0A165SU85"/>
<protein>
    <recommendedName>
        <fullName evidence="4">Secreted protein</fullName>
    </recommendedName>
</protein>
<feature type="signal peptide" evidence="1">
    <location>
        <begin position="1"/>
        <end position="21"/>
    </location>
</feature>
<name>A0A165SU85_9AGAM</name>
<evidence type="ECO:0008006" key="4">
    <source>
        <dbReference type="Google" id="ProtNLM"/>
    </source>
</evidence>
<feature type="chain" id="PRO_5007866822" description="Secreted protein" evidence="1">
    <location>
        <begin position="22"/>
        <end position="101"/>
    </location>
</feature>
<accession>A0A165SU85</accession>
<dbReference type="EMBL" id="KV425570">
    <property type="protein sequence ID" value="KZT25685.1"/>
    <property type="molecule type" value="Genomic_DNA"/>
</dbReference>
<organism evidence="2 3">
    <name type="scientific">Neolentinus lepideus HHB14362 ss-1</name>
    <dbReference type="NCBI Taxonomy" id="1314782"/>
    <lineage>
        <taxon>Eukaryota</taxon>
        <taxon>Fungi</taxon>
        <taxon>Dikarya</taxon>
        <taxon>Basidiomycota</taxon>
        <taxon>Agaricomycotina</taxon>
        <taxon>Agaricomycetes</taxon>
        <taxon>Gloeophyllales</taxon>
        <taxon>Gloeophyllaceae</taxon>
        <taxon>Neolentinus</taxon>
    </lineage>
</organism>
<feature type="non-terminal residue" evidence="2">
    <location>
        <position position="101"/>
    </location>
</feature>
<reference evidence="2 3" key="1">
    <citation type="journal article" date="2016" name="Mol. Biol. Evol.">
        <title>Comparative Genomics of Early-Diverging Mushroom-Forming Fungi Provides Insights into the Origins of Lignocellulose Decay Capabilities.</title>
        <authorList>
            <person name="Nagy L.G."/>
            <person name="Riley R."/>
            <person name="Tritt A."/>
            <person name="Adam C."/>
            <person name="Daum C."/>
            <person name="Floudas D."/>
            <person name="Sun H."/>
            <person name="Yadav J.S."/>
            <person name="Pangilinan J."/>
            <person name="Larsson K.H."/>
            <person name="Matsuura K."/>
            <person name="Barry K."/>
            <person name="Labutti K."/>
            <person name="Kuo R."/>
            <person name="Ohm R.A."/>
            <person name="Bhattacharya S.S."/>
            <person name="Shirouzu T."/>
            <person name="Yoshinaga Y."/>
            <person name="Martin F.M."/>
            <person name="Grigoriev I.V."/>
            <person name="Hibbett D.S."/>
        </authorList>
    </citation>
    <scope>NUCLEOTIDE SEQUENCE [LARGE SCALE GENOMIC DNA]</scope>
    <source>
        <strain evidence="2 3">HHB14362 ss-1</strain>
    </source>
</reference>
<evidence type="ECO:0000313" key="3">
    <source>
        <dbReference type="Proteomes" id="UP000076761"/>
    </source>
</evidence>
<gene>
    <name evidence="2" type="ORF">NEOLEDRAFT_1133189</name>
</gene>
<keyword evidence="1" id="KW-0732">Signal</keyword>
<keyword evidence="3" id="KW-1185">Reference proteome</keyword>
<evidence type="ECO:0000256" key="1">
    <source>
        <dbReference type="SAM" id="SignalP"/>
    </source>
</evidence>
<dbReference type="Proteomes" id="UP000076761">
    <property type="component" value="Unassembled WGS sequence"/>
</dbReference>
<evidence type="ECO:0000313" key="2">
    <source>
        <dbReference type="EMBL" id="KZT25685.1"/>
    </source>
</evidence>
<sequence length="101" mass="11133">MIQFCALNVLITFTLLRSRRASVGEPPKHGLPQVQDVVHLLPLANVTCGNDEGGSKGMAVNRPPIVSEYQSGLCSQHCHLSDTATSFRISLRHRIVNHLLY</sequence>